<evidence type="ECO:0000313" key="1">
    <source>
        <dbReference type="EMBL" id="SNR81497.1"/>
    </source>
</evidence>
<name>A0A238ZDR8_9ACTN</name>
<protein>
    <submittedName>
        <fullName evidence="1">Endoribonuclease L-PSP</fullName>
    </submittedName>
</protein>
<proteinExistence type="predicted"/>
<dbReference type="Proteomes" id="UP000198280">
    <property type="component" value="Unassembled WGS sequence"/>
</dbReference>
<sequence>MSHDSADALIGSGDFEPRMRTTLGNLDRVLEHFGARRDQIVETTVLVRGLRDHFGTVARLHAAYCGDVEIGAAVRLDVDH</sequence>
<dbReference type="Pfam" id="PF01042">
    <property type="entry name" value="Ribonuc_L-PSP"/>
    <property type="match status" value="1"/>
</dbReference>
<dbReference type="Gene3D" id="3.30.1330.40">
    <property type="entry name" value="RutC-like"/>
    <property type="match status" value="1"/>
</dbReference>
<dbReference type="SUPFAM" id="SSF55298">
    <property type="entry name" value="YjgF-like"/>
    <property type="match status" value="1"/>
</dbReference>
<reference evidence="1 2" key="1">
    <citation type="submission" date="2017-06" db="EMBL/GenBank/DDBJ databases">
        <authorList>
            <person name="Kim H.J."/>
            <person name="Triplett B.A."/>
        </authorList>
    </citation>
    <scope>NUCLEOTIDE SEQUENCE [LARGE SCALE GENOMIC DNA]</scope>
    <source>
        <strain evidence="1 2">CGMCC 4.1858</strain>
    </source>
</reference>
<keyword evidence="2" id="KW-1185">Reference proteome</keyword>
<gene>
    <name evidence="1" type="ORF">SAMN05216252_101199</name>
</gene>
<dbReference type="EMBL" id="FZOF01000001">
    <property type="protein sequence ID" value="SNR81497.1"/>
    <property type="molecule type" value="Genomic_DNA"/>
</dbReference>
<dbReference type="InterPro" id="IPR035959">
    <property type="entry name" value="RutC-like_sf"/>
</dbReference>
<accession>A0A238ZDR8</accession>
<evidence type="ECO:0000313" key="2">
    <source>
        <dbReference type="Proteomes" id="UP000198280"/>
    </source>
</evidence>
<dbReference type="AlphaFoldDB" id="A0A238ZDR8"/>
<dbReference type="InterPro" id="IPR006175">
    <property type="entry name" value="YjgF/YER057c/UK114"/>
</dbReference>
<organism evidence="1 2">
    <name type="scientific">Actinacidiphila glaucinigra</name>
    <dbReference type="NCBI Taxonomy" id="235986"/>
    <lineage>
        <taxon>Bacteria</taxon>
        <taxon>Bacillati</taxon>
        <taxon>Actinomycetota</taxon>
        <taxon>Actinomycetes</taxon>
        <taxon>Kitasatosporales</taxon>
        <taxon>Streptomycetaceae</taxon>
        <taxon>Actinacidiphila</taxon>
    </lineage>
</organism>